<dbReference type="PANTHER" id="PTHR14969">
    <property type="entry name" value="SPHINGOSINE-1-PHOSPHATE PHOSPHOHYDROLASE"/>
    <property type="match status" value="1"/>
</dbReference>
<feature type="transmembrane region" description="Helical" evidence="2">
    <location>
        <begin position="180"/>
        <end position="200"/>
    </location>
</feature>
<dbReference type="InterPro" id="IPR000326">
    <property type="entry name" value="PAP2/HPO"/>
</dbReference>
<feature type="transmembrane region" description="Helical" evidence="2">
    <location>
        <begin position="207"/>
        <end position="230"/>
    </location>
</feature>
<evidence type="ECO:0000313" key="5">
    <source>
        <dbReference type="Proteomes" id="UP000199092"/>
    </source>
</evidence>
<dbReference type="Proteomes" id="UP000199092">
    <property type="component" value="Chromosome I"/>
</dbReference>
<feature type="transmembrane region" description="Helical" evidence="2">
    <location>
        <begin position="108"/>
        <end position="131"/>
    </location>
</feature>
<proteinExistence type="predicted"/>
<evidence type="ECO:0000256" key="2">
    <source>
        <dbReference type="SAM" id="Phobius"/>
    </source>
</evidence>
<feature type="region of interest" description="Disordered" evidence="1">
    <location>
        <begin position="1"/>
        <end position="24"/>
    </location>
</feature>
<evidence type="ECO:0000259" key="3">
    <source>
        <dbReference type="SMART" id="SM00014"/>
    </source>
</evidence>
<feature type="transmembrane region" description="Helical" evidence="2">
    <location>
        <begin position="242"/>
        <end position="260"/>
    </location>
</feature>
<keyword evidence="2" id="KW-0812">Transmembrane</keyword>
<evidence type="ECO:0000256" key="1">
    <source>
        <dbReference type="SAM" id="MobiDB-lite"/>
    </source>
</evidence>
<dbReference type="SMART" id="SM00014">
    <property type="entry name" value="acidPPc"/>
    <property type="match status" value="1"/>
</dbReference>
<gene>
    <name evidence="4" type="ORF">SAMN04488543_3741</name>
</gene>
<feature type="transmembrane region" description="Helical" evidence="2">
    <location>
        <begin position="51"/>
        <end position="74"/>
    </location>
</feature>
<keyword evidence="2" id="KW-1133">Transmembrane helix</keyword>
<dbReference type="CDD" id="cd03392">
    <property type="entry name" value="PAP2_like_2"/>
    <property type="match status" value="1"/>
</dbReference>
<sequence>MQQRDRLGLAETAPGEDQIGGRPLTRWGTAGGRWLVDRMVALARVVSAHGVLAVTAAVGLLLTLGLVLAAGGIYDAVEESEGIAGLDRPVLDQALAARRPGLDSALTFFTHLGGPLGMTVIAATITALMVWRWRSRTPLVLMLITVAGSLLATVVGKNAVGRLRPPRVDAVPPFESSPSFPSGHALNSTAIAGMVAYLLLLHLEGRLARVLTVVLAGVWALAIGLSRVFLGHHWLTDVMVGWVIGLAWLALVVTAHRLFLTVRRREPART</sequence>
<protein>
    <submittedName>
        <fullName evidence="4">Undecaprenyl-diphosphatase</fullName>
    </submittedName>
</protein>
<keyword evidence="2" id="KW-0472">Membrane</keyword>
<dbReference type="RefSeq" id="WP_091414749.1">
    <property type="nucleotide sequence ID" value="NZ_LT629749.1"/>
</dbReference>
<evidence type="ECO:0000313" key="4">
    <source>
        <dbReference type="EMBL" id="SDT32422.1"/>
    </source>
</evidence>
<dbReference type="EMBL" id="LT629749">
    <property type="protein sequence ID" value="SDT32422.1"/>
    <property type="molecule type" value="Genomic_DNA"/>
</dbReference>
<dbReference type="PANTHER" id="PTHR14969:SF13">
    <property type="entry name" value="AT30094P"/>
    <property type="match status" value="1"/>
</dbReference>
<reference evidence="4 5" key="1">
    <citation type="submission" date="2016-10" db="EMBL/GenBank/DDBJ databases">
        <authorList>
            <person name="de Groot N.N."/>
        </authorList>
    </citation>
    <scope>NUCLEOTIDE SEQUENCE [LARGE SCALE GENOMIC DNA]</scope>
    <source>
        <strain evidence="4 5">DSM 21741</strain>
    </source>
</reference>
<dbReference type="Gene3D" id="1.20.144.10">
    <property type="entry name" value="Phosphatidic acid phosphatase type 2/haloperoxidase"/>
    <property type="match status" value="2"/>
</dbReference>
<dbReference type="STRING" id="546871.SAMN04488543_3741"/>
<dbReference type="InterPro" id="IPR036938">
    <property type="entry name" value="PAP2/HPO_sf"/>
</dbReference>
<accession>A0A1H1ZG03</accession>
<keyword evidence="5" id="KW-1185">Reference proteome</keyword>
<feature type="domain" description="Phosphatidic acid phosphatase type 2/haloperoxidase" evidence="3">
    <location>
        <begin position="139"/>
        <end position="253"/>
    </location>
</feature>
<organism evidence="4 5">
    <name type="scientific">Friedmanniella luteola</name>
    <dbReference type="NCBI Taxonomy" id="546871"/>
    <lineage>
        <taxon>Bacteria</taxon>
        <taxon>Bacillati</taxon>
        <taxon>Actinomycetota</taxon>
        <taxon>Actinomycetes</taxon>
        <taxon>Propionibacteriales</taxon>
        <taxon>Nocardioidaceae</taxon>
        <taxon>Friedmanniella</taxon>
    </lineage>
</organism>
<dbReference type="AlphaFoldDB" id="A0A1H1ZG03"/>
<name>A0A1H1ZG03_9ACTN</name>
<dbReference type="Pfam" id="PF01569">
    <property type="entry name" value="PAP2"/>
    <property type="match status" value="1"/>
</dbReference>
<feature type="transmembrane region" description="Helical" evidence="2">
    <location>
        <begin position="138"/>
        <end position="160"/>
    </location>
</feature>
<dbReference type="SUPFAM" id="SSF48317">
    <property type="entry name" value="Acid phosphatase/Vanadium-dependent haloperoxidase"/>
    <property type="match status" value="1"/>
</dbReference>
<dbReference type="OrthoDB" id="5289372at2"/>